<sequence length="224" mass="25674">MNKKILLVDDEKGIVTLMKHYFEMSGYLVYTAFNGNEALQKAAHNPDIILLDINMPDIDGLTVCQRIREHISCPILFLTARIETSDKINGFRAGADDYIVKPFDLDELGARVAAHLRRENRRQEHSIVRFFGDMVIDYSKRQITLKDSVAELSKKEFDIVELLSTNAGQVFDRERIYSFVWGLEGDGNSDTIMEHIRKIRAKFAALSLHSYIETVWGVGYKWNG</sequence>
<dbReference type="GO" id="GO:0000976">
    <property type="term" value="F:transcription cis-regulatory region binding"/>
    <property type="evidence" value="ECO:0007669"/>
    <property type="project" value="TreeGrafter"/>
</dbReference>
<evidence type="ECO:0000256" key="3">
    <source>
        <dbReference type="ARBA" id="ARBA00023015"/>
    </source>
</evidence>
<keyword evidence="1 6" id="KW-0597">Phosphoprotein</keyword>
<organism evidence="10 11">
    <name type="scientific">Fontibacillus phaseoli</name>
    <dbReference type="NCBI Taxonomy" id="1416533"/>
    <lineage>
        <taxon>Bacteria</taxon>
        <taxon>Bacillati</taxon>
        <taxon>Bacillota</taxon>
        <taxon>Bacilli</taxon>
        <taxon>Bacillales</taxon>
        <taxon>Paenibacillaceae</taxon>
        <taxon>Fontibacillus</taxon>
    </lineage>
</organism>
<keyword evidence="4 7" id="KW-0238">DNA-binding</keyword>
<comment type="caution">
    <text evidence="10">The sequence shown here is derived from an EMBL/GenBank/DDBJ whole genome shotgun (WGS) entry which is preliminary data.</text>
</comment>
<dbReference type="InterPro" id="IPR011006">
    <property type="entry name" value="CheY-like_superfamily"/>
</dbReference>
<dbReference type="CDD" id="cd17574">
    <property type="entry name" value="REC_OmpR"/>
    <property type="match status" value="1"/>
</dbReference>
<name>A0A369BK48_9BACL</name>
<keyword evidence="3" id="KW-0805">Transcription regulation</keyword>
<dbReference type="GO" id="GO:0000156">
    <property type="term" value="F:phosphorelay response regulator activity"/>
    <property type="evidence" value="ECO:0007669"/>
    <property type="project" value="TreeGrafter"/>
</dbReference>
<dbReference type="GO" id="GO:0005829">
    <property type="term" value="C:cytosol"/>
    <property type="evidence" value="ECO:0007669"/>
    <property type="project" value="TreeGrafter"/>
</dbReference>
<evidence type="ECO:0000313" key="10">
    <source>
        <dbReference type="EMBL" id="RCX21485.1"/>
    </source>
</evidence>
<dbReference type="RefSeq" id="WP_114496038.1">
    <property type="nucleotide sequence ID" value="NZ_QPJW01000002.1"/>
</dbReference>
<protein>
    <submittedName>
        <fullName evidence="10">DNA-binding response OmpR family regulator</fullName>
    </submittedName>
</protein>
<feature type="DNA-binding region" description="OmpR/PhoB-type" evidence="7">
    <location>
        <begin position="126"/>
        <end position="224"/>
    </location>
</feature>
<proteinExistence type="predicted"/>
<dbReference type="Pfam" id="PF00486">
    <property type="entry name" value="Trans_reg_C"/>
    <property type="match status" value="1"/>
</dbReference>
<dbReference type="PROSITE" id="PS51755">
    <property type="entry name" value="OMPR_PHOB"/>
    <property type="match status" value="1"/>
</dbReference>
<dbReference type="InterPro" id="IPR001867">
    <property type="entry name" value="OmpR/PhoB-type_DNA-bd"/>
</dbReference>
<dbReference type="InterPro" id="IPR039420">
    <property type="entry name" value="WalR-like"/>
</dbReference>
<dbReference type="Pfam" id="PF00072">
    <property type="entry name" value="Response_reg"/>
    <property type="match status" value="1"/>
</dbReference>
<dbReference type="AlphaFoldDB" id="A0A369BK48"/>
<dbReference type="Gene3D" id="6.10.250.690">
    <property type="match status" value="1"/>
</dbReference>
<dbReference type="Gene3D" id="3.40.50.2300">
    <property type="match status" value="1"/>
</dbReference>
<dbReference type="PANTHER" id="PTHR48111">
    <property type="entry name" value="REGULATOR OF RPOS"/>
    <property type="match status" value="1"/>
</dbReference>
<dbReference type="GO" id="GO:0032993">
    <property type="term" value="C:protein-DNA complex"/>
    <property type="evidence" value="ECO:0007669"/>
    <property type="project" value="TreeGrafter"/>
</dbReference>
<dbReference type="InterPro" id="IPR036388">
    <property type="entry name" value="WH-like_DNA-bd_sf"/>
</dbReference>
<evidence type="ECO:0000259" key="9">
    <source>
        <dbReference type="PROSITE" id="PS51755"/>
    </source>
</evidence>
<dbReference type="PROSITE" id="PS50110">
    <property type="entry name" value="RESPONSE_REGULATORY"/>
    <property type="match status" value="1"/>
</dbReference>
<dbReference type="SMART" id="SM00862">
    <property type="entry name" value="Trans_reg_C"/>
    <property type="match status" value="1"/>
</dbReference>
<dbReference type="SUPFAM" id="SSF52172">
    <property type="entry name" value="CheY-like"/>
    <property type="match status" value="1"/>
</dbReference>
<evidence type="ECO:0000259" key="8">
    <source>
        <dbReference type="PROSITE" id="PS50110"/>
    </source>
</evidence>
<evidence type="ECO:0000256" key="4">
    <source>
        <dbReference type="ARBA" id="ARBA00023125"/>
    </source>
</evidence>
<dbReference type="PANTHER" id="PTHR48111:SF2">
    <property type="entry name" value="RESPONSE REGULATOR SAER"/>
    <property type="match status" value="1"/>
</dbReference>
<dbReference type="OrthoDB" id="9790442at2"/>
<evidence type="ECO:0000256" key="5">
    <source>
        <dbReference type="ARBA" id="ARBA00023163"/>
    </source>
</evidence>
<dbReference type="FunFam" id="3.40.50.2300:FF:000001">
    <property type="entry name" value="DNA-binding response regulator PhoB"/>
    <property type="match status" value="1"/>
</dbReference>
<keyword evidence="5" id="KW-0804">Transcription</keyword>
<evidence type="ECO:0000256" key="7">
    <source>
        <dbReference type="PROSITE-ProRule" id="PRU01091"/>
    </source>
</evidence>
<dbReference type="EMBL" id="QPJW01000002">
    <property type="protein sequence ID" value="RCX21485.1"/>
    <property type="molecule type" value="Genomic_DNA"/>
</dbReference>
<evidence type="ECO:0000256" key="2">
    <source>
        <dbReference type="ARBA" id="ARBA00023012"/>
    </source>
</evidence>
<dbReference type="GO" id="GO:0006355">
    <property type="term" value="P:regulation of DNA-templated transcription"/>
    <property type="evidence" value="ECO:0007669"/>
    <property type="project" value="InterPro"/>
</dbReference>
<feature type="modified residue" description="4-aspartylphosphate" evidence="6">
    <location>
        <position position="52"/>
    </location>
</feature>
<dbReference type="Proteomes" id="UP000253090">
    <property type="component" value="Unassembled WGS sequence"/>
</dbReference>
<dbReference type="Gene3D" id="1.10.10.10">
    <property type="entry name" value="Winged helix-like DNA-binding domain superfamily/Winged helix DNA-binding domain"/>
    <property type="match status" value="1"/>
</dbReference>
<evidence type="ECO:0000313" key="11">
    <source>
        <dbReference type="Proteomes" id="UP000253090"/>
    </source>
</evidence>
<feature type="domain" description="OmpR/PhoB-type" evidence="9">
    <location>
        <begin position="126"/>
        <end position="224"/>
    </location>
</feature>
<accession>A0A369BK48</accession>
<dbReference type="CDD" id="cd00383">
    <property type="entry name" value="trans_reg_C"/>
    <property type="match status" value="1"/>
</dbReference>
<feature type="domain" description="Response regulatory" evidence="8">
    <location>
        <begin position="4"/>
        <end position="116"/>
    </location>
</feature>
<gene>
    <name evidence="10" type="ORF">DFP94_102238</name>
</gene>
<evidence type="ECO:0000256" key="6">
    <source>
        <dbReference type="PROSITE-ProRule" id="PRU00169"/>
    </source>
</evidence>
<dbReference type="SMART" id="SM00448">
    <property type="entry name" value="REC"/>
    <property type="match status" value="1"/>
</dbReference>
<keyword evidence="2" id="KW-0902">Two-component regulatory system</keyword>
<evidence type="ECO:0000256" key="1">
    <source>
        <dbReference type="ARBA" id="ARBA00022553"/>
    </source>
</evidence>
<reference evidence="10 11" key="1">
    <citation type="submission" date="2018-07" db="EMBL/GenBank/DDBJ databases">
        <title>Genomic Encyclopedia of Type Strains, Phase III (KMG-III): the genomes of soil and plant-associated and newly described type strains.</title>
        <authorList>
            <person name="Whitman W."/>
        </authorList>
    </citation>
    <scope>NUCLEOTIDE SEQUENCE [LARGE SCALE GENOMIC DNA]</scope>
    <source>
        <strain evidence="10 11">CECT 8333</strain>
    </source>
</reference>
<keyword evidence="11" id="KW-1185">Reference proteome</keyword>
<dbReference type="InterPro" id="IPR001789">
    <property type="entry name" value="Sig_transdc_resp-reg_receiver"/>
</dbReference>